<comment type="subcellular location">
    <subcellularLocation>
        <location evidence="1">Membrane</location>
        <topology evidence="1">Multi-pass membrane protein</topology>
    </subcellularLocation>
</comment>
<feature type="transmembrane region" description="Helical" evidence="6">
    <location>
        <begin position="276"/>
        <end position="296"/>
    </location>
</feature>
<feature type="transmembrane region" description="Helical" evidence="6">
    <location>
        <begin position="151"/>
        <end position="177"/>
    </location>
</feature>
<evidence type="ECO:0000256" key="3">
    <source>
        <dbReference type="ARBA" id="ARBA00022692"/>
    </source>
</evidence>
<dbReference type="EMBL" id="JAMKBJ010000013">
    <property type="protein sequence ID" value="MCZ8538153.1"/>
    <property type="molecule type" value="Genomic_DNA"/>
</dbReference>
<keyword evidence="4 6" id="KW-1133">Transmembrane helix</keyword>
<gene>
    <name evidence="7" type="ORF">M9R32_13230</name>
</gene>
<keyword evidence="5 6" id="KW-0472">Membrane</keyword>
<feature type="transmembrane region" description="Helical" evidence="6">
    <location>
        <begin position="218"/>
        <end position="235"/>
    </location>
</feature>
<dbReference type="PANTHER" id="PTHR21716:SF69">
    <property type="entry name" value="TRANSPORT PROTEIN YUBA-RELATED"/>
    <property type="match status" value="1"/>
</dbReference>
<reference evidence="7" key="1">
    <citation type="submission" date="2022-05" db="EMBL/GenBank/DDBJ databases">
        <authorList>
            <person name="Colautti A."/>
            <person name="Iacumin L."/>
        </authorList>
    </citation>
    <scope>NUCLEOTIDE SEQUENCE</scope>
    <source>
        <strain evidence="7">SK 55</strain>
    </source>
</reference>
<evidence type="ECO:0000313" key="8">
    <source>
        <dbReference type="Proteomes" id="UP001152173"/>
    </source>
</evidence>
<dbReference type="GO" id="GO:0016020">
    <property type="term" value="C:membrane"/>
    <property type="evidence" value="ECO:0007669"/>
    <property type="project" value="UniProtKB-SubCell"/>
</dbReference>
<feature type="transmembrane region" description="Helical" evidence="6">
    <location>
        <begin position="5"/>
        <end position="24"/>
    </location>
</feature>
<feature type="transmembrane region" description="Helical" evidence="6">
    <location>
        <begin position="74"/>
        <end position="94"/>
    </location>
</feature>
<dbReference type="PANTHER" id="PTHR21716">
    <property type="entry name" value="TRANSMEMBRANE PROTEIN"/>
    <property type="match status" value="1"/>
</dbReference>
<feature type="transmembrane region" description="Helical" evidence="6">
    <location>
        <begin position="241"/>
        <end position="269"/>
    </location>
</feature>
<protein>
    <submittedName>
        <fullName evidence="7">AI-2E family transporter</fullName>
    </submittedName>
</protein>
<organism evidence="7 8">
    <name type="scientific">Paenisporosarcina quisquiliarum</name>
    <dbReference type="NCBI Taxonomy" id="365346"/>
    <lineage>
        <taxon>Bacteria</taxon>
        <taxon>Bacillati</taxon>
        <taxon>Bacillota</taxon>
        <taxon>Bacilli</taxon>
        <taxon>Bacillales</taxon>
        <taxon>Caryophanaceae</taxon>
        <taxon>Paenisporosarcina</taxon>
    </lineage>
</organism>
<evidence type="ECO:0000313" key="7">
    <source>
        <dbReference type="EMBL" id="MCZ8538153.1"/>
    </source>
</evidence>
<comment type="caution">
    <text evidence="7">The sequence shown here is derived from an EMBL/GenBank/DDBJ whole genome shotgun (WGS) entry which is preliminary data.</text>
</comment>
<keyword evidence="8" id="KW-1185">Reference proteome</keyword>
<evidence type="ECO:0000256" key="5">
    <source>
        <dbReference type="ARBA" id="ARBA00023136"/>
    </source>
</evidence>
<evidence type="ECO:0000256" key="1">
    <source>
        <dbReference type="ARBA" id="ARBA00004141"/>
    </source>
</evidence>
<dbReference type="GO" id="GO:0055085">
    <property type="term" value="P:transmembrane transport"/>
    <property type="evidence" value="ECO:0007669"/>
    <property type="project" value="TreeGrafter"/>
</dbReference>
<evidence type="ECO:0000256" key="6">
    <source>
        <dbReference type="SAM" id="Phobius"/>
    </source>
</evidence>
<evidence type="ECO:0000256" key="2">
    <source>
        <dbReference type="ARBA" id="ARBA00009773"/>
    </source>
</evidence>
<proteinExistence type="inferred from homology"/>
<feature type="transmembrane region" description="Helical" evidence="6">
    <location>
        <begin position="30"/>
        <end position="53"/>
    </location>
</feature>
<dbReference type="AlphaFoldDB" id="A0A9X3LHR0"/>
<dbReference type="InterPro" id="IPR002549">
    <property type="entry name" value="AI-2E-like"/>
</dbReference>
<dbReference type="RefSeq" id="WP_269927226.1">
    <property type="nucleotide sequence ID" value="NZ_JAMKBJ010000013.1"/>
</dbReference>
<name>A0A9X3LHR0_9BACL</name>
<evidence type="ECO:0000256" key="4">
    <source>
        <dbReference type="ARBA" id="ARBA00022989"/>
    </source>
</evidence>
<keyword evidence="3 6" id="KW-0812">Transmembrane</keyword>
<dbReference type="Pfam" id="PF01594">
    <property type="entry name" value="AI-2E_transport"/>
    <property type="match status" value="1"/>
</dbReference>
<feature type="transmembrane region" description="Helical" evidence="6">
    <location>
        <begin position="308"/>
        <end position="337"/>
    </location>
</feature>
<sequence>MTKKLWFQVGVGILLALLIIRMFIEVKGIFSPLLIIGQTIFLPLLLGGVLFYLTRPLLNILDKRGWKRWTSLSAIFVLLAFVFWIFSAIIGPAITKQVNSLVEDAPALTQDVENMVKYVLDQKNRLPEAIEQSIDDQSSKVGDFAKGFSNWVVLFVQSFASGLFALILVPFFLFYILKDHEKFAPFIANFFSGERKTWIRKTLHDIDLTLKAYIQGQLLVSVAVGIMLLIGYMIIDLDYALLLAFFGMLTNVIPFLGPFIAVIPALIIGYVQEPQMVIYVAVIMLIAQQIESNLISPNVMGRALDIHPLTVITIIMAAGNIAGLWGIILAIPTYAVIKTILKNAYARRSEIKEAATSTVEEE</sequence>
<comment type="similarity">
    <text evidence="2">Belongs to the autoinducer-2 exporter (AI-2E) (TC 2.A.86) family.</text>
</comment>
<dbReference type="Proteomes" id="UP001152173">
    <property type="component" value="Unassembled WGS sequence"/>
</dbReference>
<accession>A0A9X3LHR0</accession>